<dbReference type="InterPro" id="IPR027558">
    <property type="entry name" value="Pre_pil_HX9DG_C"/>
</dbReference>
<dbReference type="Pfam" id="PF07963">
    <property type="entry name" value="N_methyl"/>
    <property type="match status" value="1"/>
</dbReference>
<keyword evidence="4" id="KW-1185">Reference proteome</keyword>
<dbReference type="Pfam" id="PF07596">
    <property type="entry name" value="SBP_bac_10"/>
    <property type="match status" value="1"/>
</dbReference>
<dbReference type="EMBL" id="CP003364">
    <property type="protein sequence ID" value="AGA27991.1"/>
    <property type="molecule type" value="Genomic_DNA"/>
</dbReference>
<dbReference type="RefSeq" id="WP_015247130.1">
    <property type="nucleotide sequence ID" value="NC_019892.1"/>
</dbReference>
<keyword evidence="1" id="KW-1133">Transmembrane helix</keyword>
<dbReference type="InterPro" id="IPR011453">
    <property type="entry name" value="DUF1559"/>
</dbReference>
<dbReference type="InterPro" id="IPR045584">
    <property type="entry name" value="Pilin-like"/>
</dbReference>
<evidence type="ECO:0000313" key="3">
    <source>
        <dbReference type="EMBL" id="AGA27991.1"/>
    </source>
</evidence>
<reference evidence="3 4" key="1">
    <citation type="submission" date="2012-02" db="EMBL/GenBank/DDBJ databases">
        <title>Complete sequence of chromosome of Singulisphaera acidiphila DSM 18658.</title>
        <authorList>
            <consortium name="US DOE Joint Genome Institute (JGI-PGF)"/>
            <person name="Lucas S."/>
            <person name="Copeland A."/>
            <person name="Lapidus A."/>
            <person name="Glavina del Rio T."/>
            <person name="Dalin E."/>
            <person name="Tice H."/>
            <person name="Bruce D."/>
            <person name="Goodwin L."/>
            <person name="Pitluck S."/>
            <person name="Peters L."/>
            <person name="Ovchinnikova G."/>
            <person name="Chertkov O."/>
            <person name="Kyrpides N."/>
            <person name="Mavromatis K."/>
            <person name="Ivanova N."/>
            <person name="Brettin T."/>
            <person name="Detter J.C."/>
            <person name="Han C."/>
            <person name="Larimer F."/>
            <person name="Land M."/>
            <person name="Hauser L."/>
            <person name="Markowitz V."/>
            <person name="Cheng J.-F."/>
            <person name="Hugenholtz P."/>
            <person name="Woyke T."/>
            <person name="Wu D."/>
            <person name="Tindall B."/>
            <person name="Pomrenke H."/>
            <person name="Brambilla E."/>
            <person name="Klenk H.-P."/>
            <person name="Eisen J.A."/>
        </authorList>
    </citation>
    <scope>NUCLEOTIDE SEQUENCE [LARGE SCALE GENOMIC DNA]</scope>
    <source>
        <strain evidence="4">ATCC BAA-1392 / DSM 18658 / VKM B-2454 / MOB10</strain>
    </source>
</reference>
<dbReference type="PANTHER" id="PTHR30093">
    <property type="entry name" value="GENERAL SECRETION PATHWAY PROTEIN G"/>
    <property type="match status" value="1"/>
</dbReference>
<protein>
    <submittedName>
        <fullName evidence="3">Prepilin-type N-terminal cleavage/methylation domain-containing protein</fullName>
    </submittedName>
</protein>
<gene>
    <name evidence="3" type="ordered locus">Sinac_3753</name>
</gene>
<sequence>MAKPFDLDSFRRGWKCCWADTTKRAMTDEPDAPEHDRPQFGFIPYRRKVLAMTRSLRRRRFGFTLIELLVVITIIAVLIGLLLPAVQAAREAARRAQCTNNLKQMGLAVHSIHDIQQTLPNMSFCGGGSEDTNPGMQNIFYRFRHYPVAFELLPYLEQGNLYNQFNLNLAATSTVPPVSGSLTNAQLANAPLKVFLCPSMPPPLNPVFADYASYGWNRGNCDVHSPAQAGDIYKPGQPYGFTPSDWVFISKMDAGLDYATGQTLAARHIADPTWWQPDSTYRINFQSITDGLSNTIAAGEMHNNLKGYTTTTVNSVSIGSTPVESGGPIAWGSSGGDYYSEGRTTVPMNTLTGPYYNRNITDPAALRDILYKSPIYSFRSMHPGGCNFLLCDGSVKFIKQTINMNTYKALGSRNGGEVIGEY</sequence>
<proteinExistence type="predicted"/>
<dbReference type="NCBIfam" id="TIGR04294">
    <property type="entry name" value="pre_pil_HX9DG"/>
    <property type="match status" value="1"/>
</dbReference>
<dbReference type="NCBIfam" id="TIGR02532">
    <property type="entry name" value="IV_pilin_GFxxxE"/>
    <property type="match status" value="1"/>
</dbReference>
<dbReference type="AlphaFoldDB" id="L0DH50"/>
<evidence type="ECO:0000313" key="4">
    <source>
        <dbReference type="Proteomes" id="UP000010798"/>
    </source>
</evidence>
<dbReference type="KEGG" id="saci:Sinac_3753"/>
<dbReference type="SUPFAM" id="SSF54523">
    <property type="entry name" value="Pili subunits"/>
    <property type="match status" value="1"/>
</dbReference>
<keyword evidence="1" id="KW-0812">Transmembrane</keyword>
<name>L0DH50_SINAD</name>
<organism evidence="3 4">
    <name type="scientific">Singulisphaera acidiphila (strain ATCC BAA-1392 / DSM 18658 / VKM B-2454 / MOB10)</name>
    <dbReference type="NCBI Taxonomy" id="886293"/>
    <lineage>
        <taxon>Bacteria</taxon>
        <taxon>Pseudomonadati</taxon>
        <taxon>Planctomycetota</taxon>
        <taxon>Planctomycetia</taxon>
        <taxon>Isosphaerales</taxon>
        <taxon>Isosphaeraceae</taxon>
        <taxon>Singulisphaera</taxon>
    </lineage>
</organism>
<dbReference type="InterPro" id="IPR012902">
    <property type="entry name" value="N_methyl_site"/>
</dbReference>
<feature type="domain" description="DUF1559" evidence="2">
    <location>
        <begin position="87"/>
        <end position="404"/>
    </location>
</feature>
<accession>L0DH50</accession>
<dbReference type="PANTHER" id="PTHR30093:SF2">
    <property type="entry name" value="TYPE II SECRETION SYSTEM PROTEIN H"/>
    <property type="match status" value="1"/>
</dbReference>
<keyword evidence="1" id="KW-0472">Membrane</keyword>
<evidence type="ECO:0000259" key="2">
    <source>
        <dbReference type="Pfam" id="PF07596"/>
    </source>
</evidence>
<evidence type="ECO:0000256" key="1">
    <source>
        <dbReference type="SAM" id="Phobius"/>
    </source>
</evidence>
<dbReference type="eggNOG" id="COG2165">
    <property type="taxonomic scope" value="Bacteria"/>
</dbReference>
<dbReference type="STRING" id="886293.Sinac_3753"/>
<feature type="transmembrane region" description="Helical" evidence="1">
    <location>
        <begin position="61"/>
        <end position="86"/>
    </location>
</feature>
<dbReference type="Gene3D" id="3.30.700.10">
    <property type="entry name" value="Glycoprotein, Type 4 Pilin"/>
    <property type="match status" value="1"/>
</dbReference>
<dbReference type="Proteomes" id="UP000010798">
    <property type="component" value="Chromosome"/>
</dbReference>
<dbReference type="HOGENOM" id="CLU_041661_0_0_0"/>